<feature type="transmembrane region" description="Helical" evidence="1">
    <location>
        <begin position="12"/>
        <end position="33"/>
    </location>
</feature>
<gene>
    <name evidence="2" type="ORF">GO988_19640</name>
</gene>
<proteinExistence type="predicted"/>
<feature type="transmembrane region" description="Helical" evidence="1">
    <location>
        <begin position="39"/>
        <end position="60"/>
    </location>
</feature>
<evidence type="ECO:0000256" key="1">
    <source>
        <dbReference type="SAM" id="Phobius"/>
    </source>
</evidence>
<dbReference type="EMBL" id="WQKZ01000005">
    <property type="protein sequence ID" value="MVN78550.1"/>
    <property type="molecule type" value="Genomic_DNA"/>
</dbReference>
<dbReference type="InterPro" id="IPR048136">
    <property type="entry name" value="STM3941-like"/>
</dbReference>
<dbReference type="AlphaFoldDB" id="A0A7K1TJG9"/>
<dbReference type="NCBIfam" id="NF041635">
    <property type="entry name" value="STM3941_fam"/>
    <property type="match status" value="1"/>
</dbReference>
<comment type="caution">
    <text evidence="2">The sequence shown here is derived from an EMBL/GenBank/DDBJ whole genome shotgun (WGS) entry which is preliminary data.</text>
</comment>
<name>A0A7K1TJG9_9BACT</name>
<keyword evidence="1" id="KW-1133">Transmembrane helix</keyword>
<keyword evidence="1" id="KW-0472">Membrane</keyword>
<evidence type="ECO:0000313" key="2">
    <source>
        <dbReference type="EMBL" id="MVN78550.1"/>
    </source>
</evidence>
<dbReference type="RefSeq" id="WP_157568766.1">
    <property type="nucleotide sequence ID" value="NZ_WQKZ01000005.1"/>
</dbReference>
<accession>A0A7K1TJG9</accession>
<keyword evidence="1" id="KW-0812">Transmembrane</keyword>
<keyword evidence="3" id="KW-1185">Reference proteome</keyword>
<reference evidence="2 3" key="1">
    <citation type="submission" date="2019-12" db="EMBL/GenBank/DDBJ databases">
        <title>Hymenobacter sp. HMF4947 Genome sequencing and assembly.</title>
        <authorList>
            <person name="Kang H."/>
            <person name="Cha I."/>
            <person name="Kim H."/>
            <person name="Joh K."/>
        </authorList>
    </citation>
    <scope>NUCLEOTIDE SEQUENCE [LARGE SCALE GENOMIC DNA]</scope>
    <source>
        <strain evidence="2 3">HMF4947</strain>
    </source>
</reference>
<protein>
    <submittedName>
        <fullName evidence="2">Uncharacterized protein</fullName>
    </submittedName>
</protein>
<sequence length="175" mass="20276">MPEIKFYKSRWKGIRLMFLCSLFVAAGILMLNQADSPKLIAWLAILFFGLGYPAGLYQLFDRRPQIIINELGIFDRTTHHDFINWEIIQDAYISEVHKQTFICLVVNEEFEPSRKKGKFRQTVAELNKELGFQELNLSLSYVGIDATRLLHFILVARTAERPQRETLLQQLAASV</sequence>
<dbReference type="Proteomes" id="UP000441336">
    <property type="component" value="Unassembled WGS sequence"/>
</dbReference>
<organism evidence="2 3">
    <name type="scientific">Hymenobacter ginkgonis</name>
    <dbReference type="NCBI Taxonomy" id="2682976"/>
    <lineage>
        <taxon>Bacteria</taxon>
        <taxon>Pseudomonadati</taxon>
        <taxon>Bacteroidota</taxon>
        <taxon>Cytophagia</taxon>
        <taxon>Cytophagales</taxon>
        <taxon>Hymenobacteraceae</taxon>
        <taxon>Hymenobacter</taxon>
    </lineage>
</organism>
<evidence type="ECO:0000313" key="3">
    <source>
        <dbReference type="Proteomes" id="UP000441336"/>
    </source>
</evidence>